<dbReference type="GO" id="GO:0005886">
    <property type="term" value="C:plasma membrane"/>
    <property type="evidence" value="ECO:0007669"/>
    <property type="project" value="TreeGrafter"/>
</dbReference>
<evidence type="ECO:0000313" key="17">
    <source>
        <dbReference type="Proteomes" id="UP000006813"/>
    </source>
</evidence>
<keyword evidence="5 11" id="KW-0801">TPQ</keyword>
<keyword evidence="10" id="KW-0325">Glycoprotein</keyword>
<dbReference type="Gene3D" id="3.10.450.40">
    <property type="match status" value="1"/>
</dbReference>
<dbReference type="GO" id="GO:0046677">
    <property type="term" value="P:response to antibiotic"/>
    <property type="evidence" value="ECO:0007669"/>
    <property type="project" value="TreeGrafter"/>
</dbReference>
<protein>
    <recommendedName>
        <fullName evidence="13">Amine oxidase</fullName>
        <ecNumber evidence="13">1.4.3.-</ecNumber>
    </recommendedName>
</protein>
<dbReference type="FunFam" id="3.10.450.40:FF:000001">
    <property type="entry name" value="Amine oxidase"/>
    <property type="match status" value="1"/>
</dbReference>
<evidence type="ECO:0000259" key="15">
    <source>
        <dbReference type="Pfam" id="PF02728"/>
    </source>
</evidence>
<dbReference type="SUPFAM" id="SSF49998">
    <property type="entry name" value="Amine oxidase catalytic domain"/>
    <property type="match status" value="2"/>
</dbReference>
<dbReference type="InterPro" id="IPR000269">
    <property type="entry name" value="Cu_amine_oxidase"/>
</dbReference>
<feature type="active site" description="Schiff-base intermediate with substrate; via topaquinone" evidence="11">
    <location>
        <position position="261"/>
    </location>
</feature>
<dbReference type="PROSITE" id="PS01164">
    <property type="entry name" value="COPPER_AMINE_OXID_1"/>
    <property type="match status" value="1"/>
</dbReference>
<dbReference type="Gene3D" id="2.70.98.20">
    <property type="entry name" value="Copper amine oxidase, catalytic domain"/>
    <property type="match status" value="2"/>
</dbReference>
<dbReference type="STRING" id="10181.G5BAI8"/>
<keyword evidence="9" id="KW-1015">Disulfide bond</keyword>
<evidence type="ECO:0000256" key="12">
    <source>
        <dbReference type="PIRSR" id="PIRSR600269-51"/>
    </source>
</evidence>
<reference evidence="16 17" key="1">
    <citation type="journal article" date="2011" name="Nature">
        <title>Genome sequencing reveals insights into physiology and longevity of the naked mole rat.</title>
        <authorList>
            <person name="Kim E.B."/>
            <person name="Fang X."/>
            <person name="Fushan A.A."/>
            <person name="Huang Z."/>
            <person name="Lobanov A.V."/>
            <person name="Han L."/>
            <person name="Marino S.M."/>
            <person name="Sun X."/>
            <person name="Turanov A.A."/>
            <person name="Yang P."/>
            <person name="Yim S.H."/>
            <person name="Zhao X."/>
            <person name="Kasaikina M.V."/>
            <person name="Stoletzki N."/>
            <person name="Peng C."/>
            <person name="Polak P."/>
            <person name="Xiong Z."/>
            <person name="Kiezun A."/>
            <person name="Zhu Y."/>
            <person name="Chen Y."/>
            <person name="Kryukov G.V."/>
            <person name="Zhang Q."/>
            <person name="Peshkin L."/>
            <person name="Yang L."/>
            <person name="Bronson R.T."/>
            <person name="Buffenstein R."/>
            <person name="Wang B."/>
            <person name="Han C."/>
            <person name="Li Q."/>
            <person name="Chen L."/>
            <person name="Zhao W."/>
            <person name="Sunyaev S.R."/>
            <person name="Park T.J."/>
            <person name="Zhang G."/>
            <person name="Wang J."/>
            <person name="Gladyshev V.N."/>
        </authorList>
    </citation>
    <scope>NUCLEOTIDE SEQUENCE [LARGE SCALE GENOMIC DNA]</scope>
</reference>
<dbReference type="GO" id="GO:0009308">
    <property type="term" value="P:amine metabolic process"/>
    <property type="evidence" value="ECO:0007669"/>
    <property type="project" value="UniProtKB-UniRule"/>
</dbReference>
<feature type="domain" description="Copper amine oxidase catalytic" evidence="14">
    <location>
        <begin position="106"/>
        <end position="340"/>
    </location>
</feature>
<feature type="domain" description="Copper amine oxidase N3-terminal" evidence="15">
    <location>
        <begin position="1"/>
        <end position="58"/>
    </location>
</feature>
<evidence type="ECO:0000256" key="4">
    <source>
        <dbReference type="ARBA" id="ARBA00022723"/>
    </source>
</evidence>
<keyword evidence="4 13" id="KW-0479">Metal-binding</keyword>
<feature type="active site" description="Proton acceptor" evidence="11">
    <location>
        <position position="176"/>
    </location>
</feature>
<evidence type="ECO:0000256" key="2">
    <source>
        <dbReference type="ARBA" id="ARBA00001973"/>
    </source>
</evidence>
<dbReference type="InterPro" id="IPR015798">
    <property type="entry name" value="Cu_amine_oxidase_C"/>
</dbReference>
<dbReference type="Pfam" id="PF02728">
    <property type="entry name" value="Cu_amine_oxidN3"/>
    <property type="match status" value="1"/>
</dbReference>
<evidence type="ECO:0000256" key="13">
    <source>
        <dbReference type="RuleBase" id="RU000672"/>
    </source>
</evidence>
<evidence type="ECO:0000256" key="11">
    <source>
        <dbReference type="PIRSR" id="PIRSR600269-50"/>
    </source>
</evidence>
<evidence type="ECO:0000256" key="10">
    <source>
        <dbReference type="ARBA" id="ARBA00023180"/>
    </source>
</evidence>
<dbReference type="PANTHER" id="PTHR10638">
    <property type="entry name" value="COPPER AMINE OXIDASE"/>
    <property type="match status" value="1"/>
</dbReference>
<proteinExistence type="inferred from homology"/>
<evidence type="ECO:0000256" key="3">
    <source>
        <dbReference type="ARBA" id="ARBA00007983"/>
    </source>
</evidence>
<dbReference type="AlphaFoldDB" id="G5BAI8"/>
<gene>
    <name evidence="16" type="ORF">GW7_17960</name>
</gene>
<dbReference type="GO" id="GO:0005769">
    <property type="term" value="C:early endosome"/>
    <property type="evidence" value="ECO:0007669"/>
    <property type="project" value="TreeGrafter"/>
</dbReference>
<comment type="cofactor">
    <cofactor evidence="1">
        <name>Ca(2+)</name>
        <dbReference type="ChEBI" id="CHEBI:29108"/>
    </cofactor>
</comment>
<dbReference type="GO" id="GO:0008131">
    <property type="term" value="F:primary methylamine oxidase activity"/>
    <property type="evidence" value="ECO:0007669"/>
    <property type="project" value="InterPro"/>
</dbReference>
<dbReference type="GO" id="GO:0005507">
    <property type="term" value="F:copper ion binding"/>
    <property type="evidence" value="ECO:0007669"/>
    <property type="project" value="InterPro"/>
</dbReference>
<dbReference type="PANTHER" id="PTHR10638:SF23">
    <property type="entry name" value="MEMBRANE PRIMARY AMINE OXIDASE"/>
    <property type="match status" value="1"/>
</dbReference>
<dbReference type="GO" id="GO:0048038">
    <property type="term" value="F:quinone binding"/>
    <property type="evidence" value="ECO:0007669"/>
    <property type="project" value="InterPro"/>
</dbReference>
<accession>G5BAI8</accession>
<evidence type="ECO:0000256" key="6">
    <source>
        <dbReference type="ARBA" id="ARBA00022837"/>
    </source>
</evidence>
<dbReference type="InterPro" id="IPR016182">
    <property type="entry name" value="Cu_amine_oxidase_N-reg"/>
</dbReference>
<dbReference type="FunCoup" id="G5BAI8">
    <property type="interactions" value="511"/>
</dbReference>
<dbReference type="InterPro" id="IPR036460">
    <property type="entry name" value="Cu_amine_oxidase_C_sf"/>
</dbReference>
<dbReference type="EC" id="1.4.3.-" evidence="13"/>
<dbReference type="Proteomes" id="UP000006813">
    <property type="component" value="Unassembled WGS sequence"/>
</dbReference>
<keyword evidence="8 13" id="KW-0186">Copper</keyword>
<feature type="modified residue" description="2',4',5'-topaquinone" evidence="12">
    <location>
        <position position="261"/>
    </location>
</feature>
<dbReference type="InParanoid" id="G5BAI8"/>
<dbReference type="GO" id="GO:0005783">
    <property type="term" value="C:endoplasmic reticulum"/>
    <property type="evidence" value="ECO:0007669"/>
    <property type="project" value="TreeGrafter"/>
</dbReference>
<dbReference type="InterPro" id="IPR015802">
    <property type="entry name" value="Cu_amine_oxidase_N3"/>
</dbReference>
<dbReference type="PROSITE" id="PS01165">
    <property type="entry name" value="COPPER_AMINE_OXID_2"/>
    <property type="match status" value="1"/>
</dbReference>
<dbReference type="EMBL" id="JH169284">
    <property type="protein sequence ID" value="EHB06299.1"/>
    <property type="molecule type" value="Genomic_DNA"/>
</dbReference>
<evidence type="ECO:0000256" key="9">
    <source>
        <dbReference type="ARBA" id="ARBA00023157"/>
    </source>
</evidence>
<comment type="PTM">
    <text evidence="12 13">Topaquinone (TPQ) is generated by copper-dependent autoxidation of a specific tyrosyl residue.</text>
</comment>
<comment type="cofactor">
    <cofactor evidence="13">
        <name>Cu cation</name>
        <dbReference type="ChEBI" id="CHEBI:23378"/>
    </cofactor>
    <text evidence="13">Contains 1 topaquinone per subunit.</text>
</comment>
<dbReference type="GO" id="GO:0005794">
    <property type="term" value="C:Golgi apparatus"/>
    <property type="evidence" value="ECO:0007669"/>
    <property type="project" value="TreeGrafter"/>
</dbReference>
<evidence type="ECO:0000256" key="5">
    <source>
        <dbReference type="ARBA" id="ARBA00022772"/>
    </source>
</evidence>
<dbReference type="PRINTS" id="PR00766">
    <property type="entry name" value="CUDAOXIDASE"/>
</dbReference>
<dbReference type="eggNOG" id="KOG1186">
    <property type="taxonomic scope" value="Eukaryota"/>
</dbReference>
<dbReference type="InterPro" id="IPR049948">
    <property type="entry name" value="Cu_Am_ox_TPQ-bd"/>
</dbReference>
<feature type="domain" description="Copper amine oxidase catalytic" evidence="14">
    <location>
        <begin position="479"/>
        <end position="661"/>
    </location>
</feature>
<dbReference type="InterPro" id="IPR049947">
    <property type="entry name" value="Cu_Am_Ox_Cu-bd"/>
</dbReference>
<sequence length="708" mass="76943">MTTAPRGLQSGDRATWFGLYYNVSGAGIFLHPVGLELLVDHGAPEPARWVVRQVVFQGRHYESLPCLEHLFEAGLVKVVPVPDNGTGGAWSLKSPVPPGPAPPLQFPPQGPRFSVQGSRVASSLWAFSFGLGAFSGPRVFDIRFRGERVAYEVSVQEALAVYGGNSPAAMLTHYMDSSFGIGKYSTPLARGVDCPYLATYVDRHFLVGSQAPKTIRDALCVFEQNQGLPLRRHHSDFYSHYYGGVADTVLVVRSVATLLNYDYVWDVIFHPNGAIEVRVHATGYISSSFFFGAAQRYGNRVGEHVLGTVHTHSIHFKVDLDVAGGTRHSLEREGSVDPMRNSGKLLEWPERRRCSLVPWGFTFVSLSFSALSSAHVFLSGFRSSSGLWLVLQPPTARGAPPSLSELCWTLSDAGFTLCPEPRCQPALRPCPHVPGTHSALSRVGFALVTALGQAEESAAPRRPGSALPVCIPVGVGGSGPENWVWAEDLAFFPAAVPWRPEHQIQSLQVTRKLLETEEQAAFALGGATPHYLYLASNRSNKWGHPRGYRVQTLGPVGELLPPNSSVAGAFSWVRYQLAVTRRKEEESSSSSIFNQNDPWTPTVDFADFINNETITGEDLVAWVTAGFLHIPHAEDIPNTVTAGNGVGFFLRPYNFFDEDPSFRSADSVYFQGGQDAGACELNPLACLPLAAACAPGLPAFSHGGFSHN</sequence>
<comment type="cofactor">
    <cofactor evidence="2">
        <name>Cu(2+)</name>
        <dbReference type="ChEBI" id="CHEBI:29036"/>
    </cofactor>
</comment>
<evidence type="ECO:0000256" key="7">
    <source>
        <dbReference type="ARBA" id="ARBA00023002"/>
    </source>
</evidence>
<evidence type="ECO:0000256" key="8">
    <source>
        <dbReference type="ARBA" id="ARBA00023008"/>
    </source>
</evidence>
<evidence type="ECO:0000313" key="16">
    <source>
        <dbReference type="EMBL" id="EHB06299.1"/>
    </source>
</evidence>
<evidence type="ECO:0000256" key="1">
    <source>
        <dbReference type="ARBA" id="ARBA00001913"/>
    </source>
</evidence>
<comment type="similarity">
    <text evidence="3 13">Belongs to the copper/topaquinone oxidase family.</text>
</comment>
<keyword evidence="7 13" id="KW-0560">Oxidoreductase</keyword>
<name>G5BAI8_HETGA</name>
<keyword evidence="6" id="KW-0106">Calcium</keyword>
<dbReference type="SUPFAM" id="SSF54416">
    <property type="entry name" value="Amine oxidase N-terminal region"/>
    <property type="match status" value="1"/>
</dbReference>
<dbReference type="Pfam" id="PF01179">
    <property type="entry name" value="Cu_amine_oxid"/>
    <property type="match status" value="2"/>
</dbReference>
<evidence type="ECO:0000259" key="14">
    <source>
        <dbReference type="Pfam" id="PF01179"/>
    </source>
</evidence>
<organism evidence="16 17">
    <name type="scientific">Heterocephalus glaber</name>
    <name type="common">Naked mole rat</name>
    <dbReference type="NCBI Taxonomy" id="10181"/>
    <lineage>
        <taxon>Eukaryota</taxon>
        <taxon>Metazoa</taxon>
        <taxon>Chordata</taxon>
        <taxon>Craniata</taxon>
        <taxon>Vertebrata</taxon>
        <taxon>Euteleostomi</taxon>
        <taxon>Mammalia</taxon>
        <taxon>Eutheria</taxon>
        <taxon>Euarchontoglires</taxon>
        <taxon>Glires</taxon>
        <taxon>Rodentia</taxon>
        <taxon>Hystricomorpha</taxon>
        <taxon>Bathyergidae</taxon>
        <taxon>Heterocephalus</taxon>
    </lineage>
</organism>